<evidence type="ECO:0000256" key="1">
    <source>
        <dbReference type="SAM" id="MobiDB-lite"/>
    </source>
</evidence>
<organism evidence="2 3">
    <name type="scientific">Ilex paraguariensis</name>
    <name type="common">yerba mate</name>
    <dbReference type="NCBI Taxonomy" id="185542"/>
    <lineage>
        <taxon>Eukaryota</taxon>
        <taxon>Viridiplantae</taxon>
        <taxon>Streptophyta</taxon>
        <taxon>Embryophyta</taxon>
        <taxon>Tracheophyta</taxon>
        <taxon>Spermatophyta</taxon>
        <taxon>Magnoliopsida</taxon>
        <taxon>eudicotyledons</taxon>
        <taxon>Gunneridae</taxon>
        <taxon>Pentapetalae</taxon>
        <taxon>asterids</taxon>
        <taxon>campanulids</taxon>
        <taxon>Aquifoliales</taxon>
        <taxon>Aquifoliaceae</taxon>
        <taxon>Ilex</taxon>
    </lineage>
</organism>
<accession>A0ABC8QS85</accession>
<dbReference type="EMBL" id="CAUOFW020000723">
    <property type="protein sequence ID" value="CAK9135590.1"/>
    <property type="molecule type" value="Genomic_DNA"/>
</dbReference>
<evidence type="ECO:0000313" key="3">
    <source>
        <dbReference type="Proteomes" id="UP001642360"/>
    </source>
</evidence>
<feature type="region of interest" description="Disordered" evidence="1">
    <location>
        <begin position="121"/>
        <end position="185"/>
    </location>
</feature>
<feature type="compositionally biased region" description="Basic and acidic residues" evidence="1">
    <location>
        <begin position="132"/>
        <end position="142"/>
    </location>
</feature>
<keyword evidence="3" id="KW-1185">Reference proteome</keyword>
<comment type="caution">
    <text evidence="2">The sequence shown here is derived from an EMBL/GenBank/DDBJ whole genome shotgun (WGS) entry which is preliminary data.</text>
</comment>
<reference evidence="2 3" key="1">
    <citation type="submission" date="2024-02" db="EMBL/GenBank/DDBJ databases">
        <authorList>
            <person name="Vignale AGUSTIN F."/>
            <person name="Sosa J E."/>
            <person name="Modenutti C."/>
        </authorList>
    </citation>
    <scope>NUCLEOTIDE SEQUENCE [LARGE SCALE GENOMIC DNA]</scope>
</reference>
<dbReference type="AlphaFoldDB" id="A0ABC8QS85"/>
<proteinExistence type="predicted"/>
<protein>
    <submittedName>
        <fullName evidence="2">Uncharacterized protein</fullName>
    </submittedName>
</protein>
<sequence length="185" mass="19177">MVHPMNLLPQVQGASQKKMEMEASSTKQAVARLRSSGGHLSIVDEAPGDAMAKLGATLSDTMAKPRVMPPYPHGNTHKGDAQGDIDSEQEARRRGDAVMEGEGEGDVVLGVLGCTNRLGGANALGDASQSRGESRTCEHEIDGASELGANRCRPGGYGNDRHKSDGFGDGEHGPNGEVGSLGDDG</sequence>
<evidence type="ECO:0000313" key="2">
    <source>
        <dbReference type="EMBL" id="CAK9135590.1"/>
    </source>
</evidence>
<feature type="region of interest" description="Disordered" evidence="1">
    <location>
        <begin position="72"/>
        <end position="93"/>
    </location>
</feature>
<dbReference type="Proteomes" id="UP001642360">
    <property type="component" value="Unassembled WGS sequence"/>
</dbReference>
<feature type="compositionally biased region" description="Basic and acidic residues" evidence="1">
    <location>
        <begin position="159"/>
        <end position="174"/>
    </location>
</feature>
<name>A0ABC8QS85_9AQUA</name>
<gene>
    <name evidence="2" type="ORF">ILEXP_LOCUS2549</name>
</gene>